<dbReference type="InterPro" id="IPR036188">
    <property type="entry name" value="FAD/NAD-bd_sf"/>
</dbReference>
<dbReference type="Pfam" id="PF00743">
    <property type="entry name" value="FMO-like"/>
    <property type="match status" value="1"/>
</dbReference>
<comment type="caution">
    <text evidence="6">The sequence shown here is derived from an EMBL/GenBank/DDBJ whole genome shotgun (WGS) entry which is preliminary data.</text>
</comment>
<organism evidence="6 7">
    <name type="scientific">Capsicum baccatum</name>
    <name type="common">Peruvian pepper</name>
    <dbReference type="NCBI Taxonomy" id="33114"/>
    <lineage>
        <taxon>Eukaryota</taxon>
        <taxon>Viridiplantae</taxon>
        <taxon>Streptophyta</taxon>
        <taxon>Embryophyta</taxon>
        <taxon>Tracheophyta</taxon>
        <taxon>Spermatophyta</taxon>
        <taxon>Magnoliopsida</taxon>
        <taxon>eudicotyledons</taxon>
        <taxon>Gunneridae</taxon>
        <taxon>Pentapetalae</taxon>
        <taxon>asterids</taxon>
        <taxon>lamiids</taxon>
        <taxon>Solanales</taxon>
        <taxon>Solanaceae</taxon>
        <taxon>Solanoideae</taxon>
        <taxon>Capsiceae</taxon>
        <taxon>Capsicum</taxon>
    </lineage>
</organism>
<evidence type="ECO:0000313" key="7">
    <source>
        <dbReference type="Proteomes" id="UP000224567"/>
    </source>
</evidence>
<keyword evidence="3 5" id="KW-0274">FAD</keyword>
<dbReference type="GO" id="GO:0004499">
    <property type="term" value="F:N,N-dimethylaniline monooxygenase activity"/>
    <property type="evidence" value="ECO:0007669"/>
    <property type="project" value="InterPro"/>
</dbReference>
<dbReference type="EC" id="1.-.-.-" evidence="5"/>
<dbReference type="GO" id="GO:0050660">
    <property type="term" value="F:flavin adenine dinucleotide binding"/>
    <property type="evidence" value="ECO:0007669"/>
    <property type="project" value="InterPro"/>
</dbReference>
<evidence type="ECO:0000313" key="6">
    <source>
        <dbReference type="EMBL" id="PHT41807.1"/>
    </source>
</evidence>
<dbReference type="FunFam" id="3.50.50.60:FF:000169">
    <property type="entry name" value="Flavin-containing monooxygenase"/>
    <property type="match status" value="1"/>
</dbReference>
<keyword evidence="4 5" id="KW-0560">Oxidoreductase</keyword>
<evidence type="ECO:0000256" key="1">
    <source>
        <dbReference type="ARBA" id="ARBA00009183"/>
    </source>
</evidence>
<accession>A0A2G2W9C0</accession>
<dbReference type="InterPro" id="IPR050346">
    <property type="entry name" value="FMO-like"/>
</dbReference>
<comment type="similarity">
    <text evidence="1 5">Belongs to the FMO family.</text>
</comment>
<protein>
    <recommendedName>
        <fullName evidence="5">Flavin-containing monooxygenase</fullName>
        <ecNumber evidence="5">1.-.-.-</ecNumber>
    </recommendedName>
</protein>
<dbReference type="GO" id="GO:0050661">
    <property type="term" value="F:NADP binding"/>
    <property type="evidence" value="ECO:0007669"/>
    <property type="project" value="InterPro"/>
</dbReference>
<reference evidence="6 7" key="1">
    <citation type="journal article" date="2017" name="Genome Biol.">
        <title>New reference genome sequences of hot pepper reveal the massive evolution of plant disease-resistance genes by retroduplication.</title>
        <authorList>
            <person name="Kim S."/>
            <person name="Park J."/>
            <person name="Yeom S.I."/>
            <person name="Kim Y.M."/>
            <person name="Seo E."/>
            <person name="Kim K.T."/>
            <person name="Kim M.S."/>
            <person name="Lee J.M."/>
            <person name="Cheong K."/>
            <person name="Shin H.S."/>
            <person name="Kim S.B."/>
            <person name="Han K."/>
            <person name="Lee J."/>
            <person name="Park M."/>
            <person name="Lee H.A."/>
            <person name="Lee H.Y."/>
            <person name="Lee Y."/>
            <person name="Oh S."/>
            <person name="Lee J.H."/>
            <person name="Choi E."/>
            <person name="Choi E."/>
            <person name="Lee S.E."/>
            <person name="Jeon J."/>
            <person name="Kim H."/>
            <person name="Choi G."/>
            <person name="Song H."/>
            <person name="Lee J."/>
            <person name="Lee S.C."/>
            <person name="Kwon J.K."/>
            <person name="Lee H.Y."/>
            <person name="Koo N."/>
            <person name="Hong Y."/>
            <person name="Kim R.W."/>
            <person name="Kang W.H."/>
            <person name="Huh J.H."/>
            <person name="Kang B.C."/>
            <person name="Yang T.J."/>
            <person name="Lee Y.H."/>
            <person name="Bennetzen J.L."/>
            <person name="Choi D."/>
        </authorList>
    </citation>
    <scope>NUCLEOTIDE SEQUENCE [LARGE SCALE GENOMIC DNA]</scope>
    <source>
        <strain evidence="7">cv. PBC81</strain>
    </source>
</reference>
<keyword evidence="2 5" id="KW-0285">Flavoprotein</keyword>
<dbReference type="STRING" id="33114.A0A2G2W9C0"/>
<name>A0A2G2W9C0_CAPBA</name>
<dbReference type="Proteomes" id="UP000224567">
    <property type="component" value="Unassembled WGS sequence"/>
</dbReference>
<gene>
    <name evidence="6" type="ORF">CQW23_20661</name>
</gene>
<dbReference type="AlphaFoldDB" id="A0A2G2W9C0"/>
<dbReference type="PANTHER" id="PTHR23023">
    <property type="entry name" value="DIMETHYLANILINE MONOOXYGENASE"/>
    <property type="match status" value="1"/>
</dbReference>
<keyword evidence="7" id="KW-1185">Reference proteome</keyword>
<evidence type="ECO:0000256" key="3">
    <source>
        <dbReference type="ARBA" id="ARBA00022827"/>
    </source>
</evidence>
<dbReference type="Gene3D" id="3.50.50.60">
    <property type="entry name" value="FAD/NAD(P)-binding domain"/>
    <property type="match status" value="2"/>
</dbReference>
<dbReference type="EMBL" id="MLFT02000008">
    <property type="protein sequence ID" value="PHT41807.1"/>
    <property type="molecule type" value="Genomic_DNA"/>
</dbReference>
<sequence length="361" mass="41267">MFSQIPNIPKFPGNKGPEAFEGEVIHSMDYSKMEPKTAANFVKGKHVAVVGFQKSGMDIAMECSTVNGIERPCTVVVRTLHWNLPDFSPWGFHLGYLYMNRFPELMVHKPGEGLLLSLLATTLSPLRWAFSKFVESYIKRKNRLAQHGMVPEHSFLNDLSSCSLSVLPDGFYDRVEERSIKLIKKVEIVGFCKEGILLKGQAEPIKSDLVILATGFRGIDKLKHIFESPKYQEFIAGIDDSAAVPLYRECIHPGIPQLATIGFSESTTNLYTSEIRCRWLAQLLDGKFKLPSVKMMEKDIAEWDKYKKRYSFNKYYRGSCIAALHVWHNDQLCKDMGWNPKRKKGFWAEWFEPYGPMDYTG</sequence>
<dbReference type="SUPFAM" id="SSF51905">
    <property type="entry name" value="FAD/NAD(P)-binding domain"/>
    <property type="match status" value="2"/>
</dbReference>
<comment type="cofactor">
    <cofactor evidence="5">
        <name>FAD</name>
        <dbReference type="ChEBI" id="CHEBI:57692"/>
    </cofactor>
</comment>
<dbReference type="InterPro" id="IPR020946">
    <property type="entry name" value="Flavin_mOase-like"/>
</dbReference>
<evidence type="ECO:0000256" key="4">
    <source>
        <dbReference type="ARBA" id="ARBA00023002"/>
    </source>
</evidence>
<reference evidence="7" key="2">
    <citation type="journal article" date="2017" name="J. Anim. Genet.">
        <title>Multiple reference genome sequences of hot pepper reveal the massive evolution of plant disease resistance genes by retroduplication.</title>
        <authorList>
            <person name="Kim S."/>
            <person name="Park J."/>
            <person name="Yeom S.-I."/>
            <person name="Kim Y.-M."/>
            <person name="Seo E."/>
            <person name="Kim K.-T."/>
            <person name="Kim M.-S."/>
            <person name="Lee J.M."/>
            <person name="Cheong K."/>
            <person name="Shin H.-S."/>
            <person name="Kim S.-B."/>
            <person name="Han K."/>
            <person name="Lee J."/>
            <person name="Park M."/>
            <person name="Lee H.-A."/>
            <person name="Lee H.-Y."/>
            <person name="Lee Y."/>
            <person name="Oh S."/>
            <person name="Lee J.H."/>
            <person name="Choi E."/>
            <person name="Choi E."/>
            <person name="Lee S.E."/>
            <person name="Jeon J."/>
            <person name="Kim H."/>
            <person name="Choi G."/>
            <person name="Song H."/>
            <person name="Lee J."/>
            <person name="Lee S.-C."/>
            <person name="Kwon J.-K."/>
            <person name="Lee H.-Y."/>
            <person name="Koo N."/>
            <person name="Hong Y."/>
            <person name="Kim R.W."/>
            <person name="Kang W.-H."/>
            <person name="Huh J.H."/>
            <person name="Kang B.-C."/>
            <person name="Yang T.-J."/>
            <person name="Lee Y.-H."/>
            <person name="Bennetzen J.L."/>
            <person name="Choi D."/>
        </authorList>
    </citation>
    <scope>NUCLEOTIDE SEQUENCE [LARGE SCALE GENOMIC DNA]</scope>
    <source>
        <strain evidence="7">cv. PBC81</strain>
    </source>
</reference>
<dbReference type="OrthoDB" id="66881at2759"/>
<proteinExistence type="inferred from homology"/>
<evidence type="ECO:0000256" key="5">
    <source>
        <dbReference type="RuleBase" id="RU361177"/>
    </source>
</evidence>
<evidence type="ECO:0000256" key="2">
    <source>
        <dbReference type="ARBA" id="ARBA00022630"/>
    </source>
</evidence>
<keyword evidence="5" id="KW-0503">Monooxygenase</keyword>